<evidence type="ECO:0000256" key="1">
    <source>
        <dbReference type="ARBA" id="ARBA00004137"/>
    </source>
</evidence>
<dbReference type="SUPFAM" id="SSF69593">
    <property type="entry name" value="Glycerol-3-phosphate (1)-acyltransferase"/>
    <property type="match status" value="1"/>
</dbReference>
<organism evidence="15 16">
    <name type="scientific">Gracilariopsis chorda</name>
    <dbReference type="NCBI Taxonomy" id="448386"/>
    <lineage>
        <taxon>Eukaryota</taxon>
        <taxon>Rhodophyta</taxon>
        <taxon>Florideophyceae</taxon>
        <taxon>Rhodymeniophycidae</taxon>
        <taxon>Gracilariales</taxon>
        <taxon>Gracilariaceae</taxon>
        <taxon>Gracilariopsis</taxon>
    </lineage>
</organism>
<dbReference type="EMBL" id="NBIV01000012">
    <property type="protein sequence ID" value="PXF48636.1"/>
    <property type="molecule type" value="Genomic_DNA"/>
</dbReference>
<comment type="catalytic activity">
    <reaction evidence="11">
        <text>1'-[1,2-diacyl-sn-glycero-3-phospho],3'-[1-acyl-sn-glycero-3-phospho]-glycerol + a 1,2-diacyl-sn-glycero-3-phosphocholine = a cardiolipin + a 1-acyl-sn-glycero-3-phosphocholine</text>
        <dbReference type="Rhea" id="RHEA:33731"/>
        <dbReference type="ChEBI" id="CHEBI:57643"/>
        <dbReference type="ChEBI" id="CHEBI:58168"/>
        <dbReference type="ChEBI" id="CHEBI:62237"/>
        <dbReference type="ChEBI" id="CHEBI:64743"/>
    </reaction>
    <physiologicalReaction direction="left-to-right" evidence="11">
        <dbReference type="Rhea" id="RHEA:33732"/>
    </physiologicalReaction>
    <physiologicalReaction direction="right-to-left" evidence="11">
        <dbReference type="Rhea" id="RHEA:33733"/>
    </physiologicalReaction>
</comment>
<evidence type="ECO:0000256" key="10">
    <source>
        <dbReference type="ARBA" id="ARBA00024323"/>
    </source>
</evidence>
<protein>
    <recommendedName>
        <fullName evidence="12">Tafazzin family protein</fullName>
    </recommendedName>
</protein>
<evidence type="ECO:0000256" key="2">
    <source>
        <dbReference type="ARBA" id="ARBA00010524"/>
    </source>
</evidence>
<keyword evidence="8" id="KW-0472">Membrane</keyword>
<dbReference type="GO" id="GO:0005741">
    <property type="term" value="C:mitochondrial outer membrane"/>
    <property type="evidence" value="ECO:0007669"/>
    <property type="project" value="UniProtKB-SubCell"/>
</dbReference>
<dbReference type="SMART" id="SM00563">
    <property type="entry name" value="PlsC"/>
    <property type="match status" value="1"/>
</dbReference>
<sequence length="396" mass="44898">MADSMQPMTDEILQDKQFGQKIGTSRTEIDNSIPAHHSSTDAKCDNSNQTAAEKNTSTRDTFRWFNPNSARQAWQKRWKEAPNNWRDYMSSYPKKFGMTNVEEEKIRTKNGTYVETPALTERARVGSSLIMGFVGSMSKVLMKHLNSLYLYNVQVLHDAIERRHESQGLLTFSNHRSVMDDPFLLGSMLPARILFNPYRMRWGLCSLDICFQNALIGRSLRLGKALPLKRRGGISQSFLATAAEKLAGGDWVHIYPEGRVRQFGMGYSKRGVGKLLAMAYEARQRLPLILPMYHEGIENVMPQNSQTNQLQSSIPQIGKNIFVITGEAVDVGHIFEKFMPACLEAGGTTHDAAPCVKLYEEVADFLAITMRLLRAELRKRVRKDHNVDLGEPYEFS</sequence>
<dbReference type="PANTHER" id="PTHR12497">
    <property type="entry name" value="TAZ PROTEIN TAFAZZIN"/>
    <property type="match status" value="1"/>
</dbReference>
<evidence type="ECO:0000259" key="14">
    <source>
        <dbReference type="SMART" id="SM00563"/>
    </source>
</evidence>
<feature type="region of interest" description="Disordered" evidence="13">
    <location>
        <begin position="29"/>
        <end position="59"/>
    </location>
</feature>
<evidence type="ECO:0000256" key="11">
    <source>
        <dbReference type="ARBA" id="ARBA00047906"/>
    </source>
</evidence>
<evidence type="ECO:0000256" key="5">
    <source>
        <dbReference type="ARBA" id="ARBA00022792"/>
    </source>
</evidence>
<reference evidence="15 16" key="1">
    <citation type="journal article" date="2018" name="Mol. Biol. Evol.">
        <title>Analysis of the draft genome of the red seaweed Gracilariopsis chorda provides insights into genome size evolution in Rhodophyta.</title>
        <authorList>
            <person name="Lee J."/>
            <person name="Yang E.C."/>
            <person name="Graf L."/>
            <person name="Yang J.H."/>
            <person name="Qiu H."/>
            <person name="Zel Zion U."/>
            <person name="Chan C.X."/>
            <person name="Stephens T.G."/>
            <person name="Weber A.P.M."/>
            <person name="Boo G.H."/>
            <person name="Boo S.M."/>
            <person name="Kim K.M."/>
            <person name="Shin Y."/>
            <person name="Jung M."/>
            <person name="Lee S.J."/>
            <person name="Yim H.S."/>
            <person name="Lee J.H."/>
            <person name="Bhattacharya D."/>
            <person name="Yoon H.S."/>
        </authorList>
    </citation>
    <scope>NUCLEOTIDE SEQUENCE [LARGE SCALE GENOMIC DNA]</scope>
    <source>
        <strain evidence="15 16">SKKU-2015</strain>
        <tissue evidence="15">Whole body</tissue>
    </source>
</reference>
<evidence type="ECO:0000256" key="8">
    <source>
        <dbReference type="ARBA" id="ARBA00023136"/>
    </source>
</evidence>
<gene>
    <name evidence="15" type="ORF">BWQ96_01488</name>
</gene>
<comment type="similarity">
    <text evidence="2 12">Belongs to the taffazin family.</text>
</comment>
<dbReference type="PRINTS" id="PR00979">
    <property type="entry name" value="TAFAZZIN"/>
</dbReference>
<dbReference type="GO" id="GO:0006644">
    <property type="term" value="P:phospholipid metabolic process"/>
    <property type="evidence" value="ECO:0007669"/>
    <property type="project" value="InterPro"/>
</dbReference>
<feature type="compositionally biased region" description="Polar residues" evidence="13">
    <location>
        <begin position="45"/>
        <end position="55"/>
    </location>
</feature>
<evidence type="ECO:0000256" key="9">
    <source>
        <dbReference type="ARBA" id="ARBA00023315"/>
    </source>
</evidence>
<keyword evidence="5" id="KW-0999">Mitochondrion inner membrane</keyword>
<proteinExistence type="inferred from homology"/>
<keyword evidence="9" id="KW-0012">Acyltransferase</keyword>
<keyword evidence="16" id="KW-1185">Reference proteome</keyword>
<dbReference type="InterPro" id="IPR002123">
    <property type="entry name" value="Plipid/glycerol_acylTrfase"/>
</dbReference>
<evidence type="ECO:0000313" key="16">
    <source>
        <dbReference type="Proteomes" id="UP000247409"/>
    </source>
</evidence>
<name>A0A2V3J2G1_9FLOR</name>
<evidence type="ECO:0000256" key="13">
    <source>
        <dbReference type="SAM" id="MobiDB-lite"/>
    </source>
</evidence>
<evidence type="ECO:0000313" key="15">
    <source>
        <dbReference type="EMBL" id="PXF48636.1"/>
    </source>
</evidence>
<keyword evidence="3" id="KW-0808">Transferase</keyword>
<dbReference type="GO" id="GO:0005743">
    <property type="term" value="C:mitochondrial inner membrane"/>
    <property type="evidence" value="ECO:0007669"/>
    <property type="project" value="UniProtKB-SubCell"/>
</dbReference>
<dbReference type="InterPro" id="IPR000872">
    <property type="entry name" value="Tafazzin"/>
</dbReference>
<dbReference type="AlphaFoldDB" id="A0A2V3J2G1"/>
<keyword evidence="4" id="KW-1000">Mitochondrion outer membrane</keyword>
<comment type="caution">
    <text evidence="15">The sequence shown here is derived from an EMBL/GenBank/DDBJ whole genome shotgun (WGS) entry which is preliminary data.</text>
</comment>
<evidence type="ECO:0000256" key="3">
    <source>
        <dbReference type="ARBA" id="ARBA00022679"/>
    </source>
</evidence>
<feature type="domain" description="Phospholipid/glycerol acyltransferase" evidence="14">
    <location>
        <begin position="169"/>
        <end position="297"/>
    </location>
</feature>
<evidence type="ECO:0000256" key="4">
    <source>
        <dbReference type="ARBA" id="ARBA00022787"/>
    </source>
</evidence>
<keyword evidence="7" id="KW-0496">Mitochondrion</keyword>
<comment type="subcellular location">
    <subcellularLocation>
        <location evidence="1">Mitochondrion inner membrane</location>
        <topology evidence="1">Peripheral membrane protein</topology>
        <orientation evidence="1">Intermembrane side</orientation>
    </subcellularLocation>
    <subcellularLocation>
        <location evidence="10">Mitochondrion outer membrane</location>
        <topology evidence="10">Peripheral membrane protein</topology>
        <orientation evidence="10">Intermembrane side</orientation>
    </subcellularLocation>
</comment>
<dbReference type="OrthoDB" id="193467at2759"/>
<dbReference type="STRING" id="448386.A0A2V3J2G1"/>
<evidence type="ECO:0000256" key="7">
    <source>
        <dbReference type="ARBA" id="ARBA00023128"/>
    </source>
</evidence>
<dbReference type="Pfam" id="PF01553">
    <property type="entry name" value="Acyltransferase"/>
    <property type="match status" value="1"/>
</dbReference>
<dbReference type="PANTHER" id="PTHR12497:SF0">
    <property type="entry name" value="TAFAZZIN"/>
    <property type="match status" value="1"/>
</dbReference>
<dbReference type="CDD" id="cd07989">
    <property type="entry name" value="LPLAT_AGPAT-like"/>
    <property type="match status" value="1"/>
</dbReference>
<dbReference type="GO" id="GO:0008374">
    <property type="term" value="F:O-acyltransferase activity"/>
    <property type="evidence" value="ECO:0007669"/>
    <property type="project" value="TreeGrafter"/>
</dbReference>
<evidence type="ECO:0000256" key="12">
    <source>
        <dbReference type="RuleBase" id="RU365062"/>
    </source>
</evidence>
<dbReference type="Proteomes" id="UP000247409">
    <property type="component" value="Unassembled WGS sequence"/>
</dbReference>
<keyword evidence="6" id="KW-0443">Lipid metabolism</keyword>
<evidence type="ECO:0000256" key="6">
    <source>
        <dbReference type="ARBA" id="ARBA00023098"/>
    </source>
</evidence>
<accession>A0A2V3J2G1</accession>